<dbReference type="RefSeq" id="WP_059598051.1">
    <property type="nucleotide sequence ID" value="NZ_CP013387.1"/>
</dbReference>
<reference evidence="2 3" key="1">
    <citation type="submission" date="2015-12" db="EMBL/GenBank/DDBJ databases">
        <title>Diversity of Burkholderia near neighbor genomes.</title>
        <authorList>
            <person name="Sahl J."/>
            <person name="Wagner D."/>
            <person name="Keim P."/>
        </authorList>
    </citation>
    <scope>NUCLEOTIDE SEQUENCE [LARGE SCALE GENOMIC DNA]</scope>
    <source>
        <strain evidence="2 3">BDU6</strain>
    </source>
</reference>
<keyword evidence="3" id="KW-1185">Reference proteome</keyword>
<feature type="domain" description="DUF2169" evidence="1">
    <location>
        <begin position="24"/>
        <end position="283"/>
    </location>
</feature>
<name>A0A1B4FKH8_9BURK</name>
<sequence>MRHIKPQAALVATTNTQIGAQPMLAISIGMGFRLDQPSILVHEAAVWEALKAAAPSLPLYEAALPKQRAEWLLAGHSPHPVSPGARARNVDWTAWVELDGVRKIVSCAMSLGDEHAEGGFASIAVDHRHAAAGGAQENPFGVTSGAPPLQQLRTFGVGPAPLAAMGAIGSDWPERTQWMPTRPGTVDAMAQDGTHMGWPADVDLRFFQQAAPDQWARGECWTPGARFELSGFGPRGEGFMGELPRLAPVALVTRNGRPGIERLSFKQQTVWFLPDRGIGVLWWNGAVALDFLLDDSPTMLVAAFKDESERIDIDALMKFADQRTDLNCTDPLQQADHELMPAVAKGWTWEMILDTEDHPRFAPAPRGYEEVRARVEQNRRQLIEARDASERLSAFEEANRNAKLPGAPRGGENWRTRLRHAKTPELANVTIRDADLSSLRFDGWKFDDVRFERCTLDRSEWMNCRLNQVHAVDCSFADVKMSDGWWKGGKIQRCNLERSAWLNIEIDRISIDECRLDDLKVAGGSWAMLSVQGRGGVRGDVQDVEWRSVSWSEVSAPGWTWTRVRADDLAIVECGMAGLAVSQCTLSKPSILLTDLSASVWQRSMLTFAVLSHGTSINGARLTDCVFKSSSLQELRADRVQVDHCSFMQLNAQHLHAQQSHWSRTVLDGANVMHAQLTGTSFDRCSLKEAMLYGADMRQTRMRDCNLVRVRTSWIHPPEAGAWRGNLNAGQLDVPRRVG</sequence>
<dbReference type="EMBL" id="CP013387">
    <property type="protein sequence ID" value="AOJ04175.1"/>
    <property type="molecule type" value="Genomic_DNA"/>
</dbReference>
<gene>
    <name evidence="2" type="ORF">WS70_20135</name>
</gene>
<dbReference type="PANTHER" id="PTHR42999">
    <property type="entry name" value="ANTIBIOTIC RESISTANCE PROTEIN MCBG"/>
    <property type="match status" value="1"/>
</dbReference>
<dbReference type="AlphaFoldDB" id="A0A1B4FKH8"/>
<proteinExistence type="predicted"/>
<organism evidence="2 3">
    <name type="scientific">Burkholderia mayonis</name>
    <dbReference type="NCBI Taxonomy" id="1385591"/>
    <lineage>
        <taxon>Bacteria</taxon>
        <taxon>Pseudomonadati</taxon>
        <taxon>Pseudomonadota</taxon>
        <taxon>Betaproteobacteria</taxon>
        <taxon>Burkholderiales</taxon>
        <taxon>Burkholderiaceae</taxon>
        <taxon>Burkholderia</taxon>
        <taxon>pseudomallei group</taxon>
    </lineage>
</organism>
<dbReference type="Pfam" id="PF09937">
    <property type="entry name" value="DUF2169"/>
    <property type="match status" value="1"/>
</dbReference>
<dbReference type="KEGG" id="buu:WS70_20135"/>
<accession>A0A1B4FKH8</accession>
<dbReference type="InterPro" id="IPR018683">
    <property type="entry name" value="DUF2169"/>
</dbReference>
<dbReference type="Gene3D" id="2.160.20.80">
    <property type="entry name" value="E3 ubiquitin-protein ligase SopA"/>
    <property type="match status" value="2"/>
</dbReference>
<dbReference type="Pfam" id="PF00805">
    <property type="entry name" value="Pentapeptide"/>
    <property type="match status" value="1"/>
</dbReference>
<dbReference type="Proteomes" id="UP000062519">
    <property type="component" value="Chromosome 2"/>
</dbReference>
<dbReference type="PANTHER" id="PTHR42999:SF2">
    <property type="match status" value="1"/>
</dbReference>
<dbReference type="InterPro" id="IPR001646">
    <property type="entry name" value="5peptide_repeat"/>
</dbReference>
<evidence type="ECO:0000313" key="2">
    <source>
        <dbReference type="EMBL" id="AOJ04175.1"/>
    </source>
</evidence>
<dbReference type="InterPro" id="IPR052949">
    <property type="entry name" value="PA_immunity-related"/>
</dbReference>
<evidence type="ECO:0000313" key="3">
    <source>
        <dbReference type="Proteomes" id="UP000062519"/>
    </source>
</evidence>
<protein>
    <submittedName>
        <fullName evidence="2">Type VI secretion protein</fullName>
    </submittedName>
</protein>
<dbReference type="SUPFAM" id="SSF141571">
    <property type="entry name" value="Pentapeptide repeat-like"/>
    <property type="match status" value="1"/>
</dbReference>
<evidence type="ECO:0000259" key="1">
    <source>
        <dbReference type="Pfam" id="PF09937"/>
    </source>
</evidence>